<accession>A0A0A8XUM2</accession>
<sequence length="37" mass="4202">MSAMACPHFFLQNLQLSVIEYPHGMCADIYQMSSLHS</sequence>
<dbReference type="EMBL" id="GBRH01281437">
    <property type="protein sequence ID" value="JAD16458.1"/>
    <property type="molecule type" value="Transcribed_RNA"/>
</dbReference>
<dbReference type="AlphaFoldDB" id="A0A0A8XUM2"/>
<reference evidence="1" key="2">
    <citation type="journal article" date="2015" name="Data Brief">
        <title>Shoot transcriptome of the giant reed, Arundo donax.</title>
        <authorList>
            <person name="Barrero R.A."/>
            <person name="Guerrero F.D."/>
            <person name="Moolhuijzen P."/>
            <person name="Goolsby J.A."/>
            <person name="Tidwell J."/>
            <person name="Bellgard S.E."/>
            <person name="Bellgard M.I."/>
        </authorList>
    </citation>
    <scope>NUCLEOTIDE SEQUENCE</scope>
    <source>
        <tissue evidence="1">Shoot tissue taken approximately 20 cm above the soil surface</tissue>
    </source>
</reference>
<organism evidence="1">
    <name type="scientific">Arundo donax</name>
    <name type="common">Giant reed</name>
    <name type="synonym">Donax arundinaceus</name>
    <dbReference type="NCBI Taxonomy" id="35708"/>
    <lineage>
        <taxon>Eukaryota</taxon>
        <taxon>Viridiplantae</taxon>
        <taxon>Streptophyta</taxon>
        <taxon>Embryophyta</taxon>
        <taxon>Tracheophyta</taxon>
        <taxon>Spermatophyta</taxon>
        <taxon>Magnoliopsida</taxon>
        <taxon>Liliopsida</taxon>
        <taxon>Poales</taxon>
        <taxon>Poaceae</taxon>
        <taxon>PACMAD clade</taxon>
        <taxon>Arundinoideae</taxon>
        <taxon>Arundineae</taxon>
        <taxon>Arundo</taxon>
    </lineage>
</organism>
<name>A0A0A8XUM2_ARUDO</name>
<evidence type="ECO:0000313" key="1">
    <source>
        <dbReference type="EMBL" id="JAD16458.1"/>
    </source>
</evidence>
<protein>
    <submittedName>
        <fullName evidence="1">Uncharacterized protein</fullName>
    </submittedName>
</protein>
<proteinExistence type="predicted"/>
<reference evidence="1" key="1">
    <citation type="submission" date="2014-09" db="EMBL/GenBank/DDBJ databases">
        <authorList>
            <person name="Magalhaes I.L.F."/>
            <person name="Oliveira U."/>
            <person name="Santos F.R."/>
            <person name="Vidigal T.H.D.A."/>
            <person name="Brescovit A.D."/>
            <person name="Santos A.J."/>
        </authorList>
    </citation>
    <scope>NUCLEOTIDE SEQUENCE</scope>
    <source>
        <tissue evidence="1">Shoot tissue taken approximately 20 cm above the soil surface</tissue>
    </source>
</reference>